<dbReference type="AlphaFoldDB" id="A0A6J5VGZ0"/>
<keyword evidence="7" id="KW-0804">Transcription</keyword>
<evidence type="ECO:0000256" key="3">
    <source>
        <dbReference type="ARBA" id="ARBA00022478"/>
    </source>
</evidence>
<dbReference type="InterPro" id="IPR045867">
    <property type="entry name" value="DNA-dir_RpoC_beta_prime"/>
</dbReference>
<dbReference type="Pfam" id="PF04998">
    <property type="entry name" value="RNA_pol_Rpb1_5"/>
    <property type="match status" value="1"/>
</dbReference>
<dbReference type="GO" id="GO:0005736">
    <property type="term" value="C:RNA polymerase I complex"/>
    <property type="evidence" value="ECO:0007669"/>
    <property type="project" value="TreeGrafter"/>
</dbReference>
<organism evidence="10 11">
    <name type="scientific">Prunus armeniaca</name>
    <name type="common">Apricot</name>
    <name type="synonym">Armeniaca vulgaris</name>
    <dbReference type="NCBI Taxonomy" id="36596"/>
    <lineage>
        <taxon>Eukaryota</taxon>
        <taxon>Viridiplantae</taxon>
        <taxon>Streptophyta</taxon>
        <taxon>Embryophyta</taxon>
        <taxon>Tracheophyta</taxon>
        <taxon>Spermatophyta</taxon>
        <taxon>Magnoliopsida</taxon>
        <taxon>eudicotyledons</taxon>
        <taxon>Gunneridae</taxon>
        <taxon>Pentapetalae</taxon>
        <taxon>rosids</taxon>
        <taxon>fabids</taxon>
        <taxon>Rosales</taxon>
        <taxon>Rosaceae</taxon>
        <taxon>Amygdaloideae</taxon>
        <taxon>Amygdaleae</taxon>
        <taxon>Prunus</taxon>
    </lineage>
</organism>
<dbReference type="SUPFAM" id="SSF64484">
    <property type="entry name" value="beta and beta-prime subunits of DNA dependent RNA-polymerase"/>
    <property type="match status" value="1"/>
</dbReference>
<keyword evidence="4" id="KW-0808">Transferase</keyword>
<accession>A0A6J5VGZ0</accession>
<dbReference type="EMBL" id="CAEKDK010000007">
    <property type="protein sequence ID" value="CAB4286755.1"/>
    <property type="molecule type" value="Genomic_DNA"/>
</dbReference>
<dbReference type="GO" id="GO:0003677">
    <property type="term" value="F:DNA binding"/>
    <property type="evidence" value="ECO:0007669"/>
    <property type="project" value="InterPro"/>
</dbReference>
<evidence type="ECO:0000259" key="9">
    <source>
        <dbReference type="Pfam" id="PF04998"/>
    </source>
</evidence>
<evidence type="ECO:0000256" key="6">
    <source>
        <dbReference type="ARBA" id="ARBA00022833"/>
    </source>
</evidence>
<dbReference type="GO" id="GO:0003899">
    <property type="term" value="F:DNA-directed RNA polymerase activity"/>
    <property type="evidence" value="ECO:0007669"/>
    <property type="project" value="UniProtKB-EC"/>
</dbReference>
<dbReference type="GO" id="GO:0006351">
    <property type="term" value="P:DNA-templated transcription"/>
    <property type="evidence" value="ECO:0007669"/>
    <property type="project" value="InterPro"/>
</dbReference>
<evidence type="ECO:0000256" key="1">
    <source>
        <dbReference type="ARBA" id="ARBA00006460"/>
    </source>
</evidence>
<proteinExistence type="inferred from homology"/>
<feature type="region of interest" description="Disordered" evidence="8">
    <location>
        <begin position="1"/>
        <end position="35"/>
    </location>
</feature>
<keyword evidence="5" id="KW-0548">Nucleotidyltransferase</keyword>
<dbReference type="PANTHER" id="PTHR19376">
    <property type="entry name" value="DNA-DIRECTED RNA POLYMERASE"/>
    <property type="match status" value="1"/>
</dbReference>
<dbReference type="InterPro" id="IPR007081">
    <property type="entry name" value="RNA_pol_Rpb1_5"/>
</dbReference>
<dbReference type="EC" id="2.7.7.6" evidence="2"/>
<dbReference type="PANTHER" id="PTHR19376:SF11">
    <property type="entry name" value="DNA-DIRECTED RNA POLYMERASE I SUBUNIT RPA1"/>
    <property type="match status" value="1"/>
</dbReference>
<name>A0A6J5VGZ0_PRUAR</name>
<comment type="similarity">
    <text evidence="1">Belongs to the RNA polymerase beta' chain family.</text>
</comment>
<evidence type="ECO:0000313" key="10">
    <source>
        <dbReference type="EMBL" id="CAB4286755.1"/>
    </source>
</evidence>
<evidence type="ECO:0000256" key="4">
    <source>
        <dbReference type="ARBA" id="ARBA00022679"/>
    </source>
</evidence>
<evidence type="ECO:0000256" key="7">
    <source>
        <dbReference type="ARBA" id="ARBA00023163"/>
    </source>
</evidence>
<protein>
    <recommendedName>
        <fullName evidence="2">DNA-directed RNA polymerase</fullName>
        <ecNumber evidence="2">2.7.7.6</ecNumber>
    </recommendedName>
</protein>
<feature type="domain" description="RNA polymerase Rpb1" evidence="9">
    <location>
        <begin position="53"/>
        <end position="210"/>
    </location>
</feature>
<reference evidence="10 11" key="1">
    <citation type="submission" date="2020-05" db="EMBL/GenBank/DDBJ databases">
        <authorList>
            <person name="Campoy J."/>
            <person name="Schneeberger K."/>
            <person name="Spophaly S."/>
        </authorList>
    </citation>
    <scope>NUCLEOTIDE SEQUENCE [LARGE SCALE GENOMIC DNA]</scope>
    <source>
        <strain evidence="10">PruArmRojPasFocal</strain>
    </source>
</reference>
<evidence type="ECO:0000256" key="5">
    <source>
        <dbReference type="ARBA" id="ARBA00022695"/>
    </source>
</evidence>
<dbReference type="Proteomes" id="UP000507222">
    <property type="component" value="Unassembled WGS sequence"/>
</dbReference>
<keyword evidence="6" id="KW-0862">Zinc</keyword>
<feature type="compositionally biased region" description="Basic residues" evidence="8">
    <location>
        <begin position="17"/>
        <end position="34"/>
    </location>
</feature>
<gene>
    <name evidence="10" type="ORF">CURHAP_LOCUS44440</name>
</gene>
<keyword evidence="3" id="KW-0240">DNA-directed RNA polymerase</keyword>
<evidence type="ECO:0000256" key="8">
    <source>
        <dbReference type="SAM" id="MobiDB-lite"/>
    </source>
</evidence>
<evidence type="ECO:0000313" key="11">
    <source>
        <dbReference type="Proteomes" id="UP000507222"/>
    </source>
</evidence>
<evidence type="ECO:0000256" key="2">
    <source>
        <dbReference type="ARBA" id="ARBA00012418"/>
    </source>
</evidence>
<sequence length="232" mass="26403">MPGSPLEEAGDLAKPKSKEKKTKSGSQIRKKRKVRAEMVKKETDRAIFVSAKGFHFEVHFRFTDNEPHILLSQIAQKTAQKVYIQRSGKVADCKQITCDENQVLCFGKDPENKQSFSSKEKKEMPALQTTGIDFGTFWQLQDVLDVRYIYSNNIHAMLNTYGVEAARETIIREINNVFKSYGISVNIRHLTLIADFMTHAGGYRPLNRFGGIVESISPFNKMTFETASKFHC</sequence>